<accession>A0ABY4RIY0</accession>
<sequence>MNAPIVDRSNACYEDYIRFSKRTKYELAALQKSYYAELHSLREELDILLLELQNIHSRLNRPYMQTA</sequence>
<keyword evidence="2" id="KW-1185">Reference proteome</keyword>
<reference evidence="1" key="1">
    <citation type="submission" date="2018-02" db="EMBL/GenBank/DDBJ databases">
        <authorList>
            <person name="Kim S.-K."/>
            <person name="Jung H.-I."/>
            <person name="Lee S.-W."/>
        </authorList>
    </citation>
    <scope>NUCLEOTIDE SEQUENCE</scope>
    <source>
        <strain evidence="1">SK3146</strain>
    </source>
</reference>
<dbReference type="Proteomes" id="UP001057134">
    <property type="component" value="Chromosome"/>
</dbReference>
<reference evidence="1" key="2">
    <citation type="journal article" date="2021" name="J Anim Sci Technol">
        <title>Complete genome sequence of Paenibacillus konkukensis sp. nov. SK3146 as a potential probiotic strain.</title>
        <authorList>
            <person name="Jung H.I."/>
            <person name="Park S."/>
            <person name="Niu K.M."/>
            <person name="Lee S.W."/>
            <person name="Kothari D."/>
            <person name="Yi K.J."/>
            <person name="Kim S.K."/>
        </authorList>
    </citation>
    <scope>NUCLEOTIDE SEQUENCE</scope>
    <source>
        <strain evidence="1">SK3146</strain>
    </source>
</reference>
<dbReference type="EMBL" id="CP027059">
    <property type="protein sequence ID" value="UQZ81775.1"/>
    <property type="molecule type" value="Genomic_DNA"/>
</dbReference>
<gene>
    <name evidence="1" type="ORF">SK3146_00931</name>
</gene>
<dbReference type="RefSeq" id="WP_249863978.1">
    <property type="nucleotide sequence ID" value="NZ_CP027059.1"/>
</dbReference>
<organism evidence="1 2">
    <name type="scientific">Paenibacillus konkukensis</name>
    <dbReference type="NCBI Taxonomy" id="2020716"/>
    <lineage>
        <taxon>Bacteria</taxon>
        <taxon>Bacillati</taxon>
        <taxon>Bacillota</taxon>
        <taxon>Bacilli</taxon>
        <taxon>Bacillales</taxon>
        <taxon>Paenibacillaceae</taxon>
        <taxon>Paenibacillus</taxon>
    </lineage>
</organism>
<evidence type="ECO:0000313" key="2">
    <source>
        <dbReference type="Proteomes" id="UP001057134"/>
    </source>
</evidence>
<protein>
    <submittedName>
        <fullName evidence="1">Uncharacterized protein</fullName>
    </submittedName>
</protein>
<proteinExistence type="predicted"/>
<name>A0ABY4RIY0_9BACL</name>
<evidence type="ECO:0000313" key="1">
    <source>
        <dbReference type="EMBL" id="UQZ81775.1"/>
    </source>
</evidence>